<evidence type="ECO:0000313" key="3">
    <source>
        <dbReference type="Proteomes" id="UP000268233"/>
    </source>
</evidence>
<name>A0A495R7M2_9EURY</name>
<organism evidence="2 3">
    <name type="scientific">Haloarcula quadrata</name>
    <dbReference type="NCBI Taxonomy" id="182779"/>
    <lineage>
        <taxon>Archaea</taxon>
        <taxon>Methanobacteriati</taxon>
        <taxon>Methanobacteriota</taxon>
        <taxon>Stenosarchaea group</taxon>
        <taxon>Halobacteria</taxon>
        <taxon>Halobacteriales</taxon>
        <taxon>Haloarculaceae</taxon>
        <taxon>Haloarcula</taxon>
    </lineage>
</organism>
<feature type="region of interest" description="Disordered" evidence="1">
    <location>
        <begin position="127"/>
        <end position="152"/>
    </location>
</feature>
<protein>
    <submittedName>
        <fullName evidence="2">Uncharacterized protein</fullName>
    </submittedName>
</protein>
<evidence type="ECO:0000313" key="2">
    <source>
        <dbReference type="EMBL" id="RKS83210.1"/>
    </source>
</evidence>
<dbReference type="EMBL" id="RBWW01000001">
    <property type="protein sequence ID" value="RKS83210.1"/>
    <property type="molecule type" value="Genomic_DNA"/>
</dbReference>
<reference evidence="2 3" key="1">
    <citation type="submission" date="2018-10" db="EMBL/GenBank/DDBJ databases">
        <title>Genomic Encyclopedia of Archaeal and Bacterial Type Strains, Phase II (KMG-II): from individual species to whole genera.</title>
        <authorList>
            <person name="Goeker M."/>
        </authorList>
    </citation>
    <scope>NUCLEOTIDE SEQUENCE [LARGE SCALE GENOMIC DNA]</scope>
    <source>
        <strain evidence="2 3">DSM 11927</strain>
    </source>
</reference>
<gene>
    <name evidence="2" type="ORF">BDK61_2545</name>
</gene>
<comment type="caution">
    <text evidence="2">The sequence shown here is derived from an EMBL/GenBank/DDBJ whole genome shotgun (WGS) entry which is preliminary data.</text>
</comment>
<accession>A0A495R7M2</accession>
<sequence>MSEESGSLSLIGAVGKKISAISDGSQVISAGRAIGARVSAFVRESYCYRWLTKEPDPEVIVIDLRETYAVGPFIALLDTLIPHVGDAWNQSRLGSVVGRVFEWLREEVFDPLAETRGYKLAVSVLTPPEPPERERTVVDDSESTEDESSSLL</sequence>
<proteinExistence type="predicted"/>
<dbReference type="RefSeq" id="WP_121303353.1">
    <property type="nucleotide sequence ID" value="NZ_RBWW01000001.1"/>
</dbReference>
<feature type="compositionally biased region" description="Acidic residues" evidence="1">
    <location>
        <begin position="139"/>
        <end position="152"/>
    </location>
</feature>
<dbReference type="AlphaFoldDB" id="A0A495R7M2"/>
<evidence type="ECO:0000256" key="1">
    <source>
        <dbReference type="SAM" id="MobiDB-lite"/>
    </source>
</evidence>
<keyword evidence="3" id="KW-1185">Reference proteome</keyword>
<dbReference type="Proteomes" id="UP000268233">
    <property type="component" value="Unassembled WGS sequence"/>
</dbReference>